<dbReference type="PANTHER" id="PTHR38451">
    <property type="entry name" value="TRNA (ADENINE(22)-N(1))-METHYLTRANSFERASE"/>
    <property type="match status" value="1"/>
</dbReference>
<keyword evidence="1" id="KW-0175">Coiled coil</keyword>
<dbReference type="OrthoDB" id="5881184at2"/>
<proteinExistence type="predicted"/>
<keyword evidence="3" id="KW-1185">Reference proteome</keyword>
<name>A0A089LVT3_9BACL</name>
<dbReference type="SUPFAM" id="SSF53335">
    <property type="entry name" value="S-adenosyl-L-methionine-dependent methyltransferases"/>
    <property type="match status" value="1"/>
</dbReference>
<gene>
    <name evidence="2" type="ORF">PSTEL_19670</name>
</gene>
<dbReference type="Gene3D" id="1.10.287.1890">
    <property type="match status" value="1"/>
</dbReference>
<feature type="coiled-coil region" evidence="1">
    <location>
        <begin position="205"/>
        <end position="247"/>
    </location>
</feature>
<dbReference type="HOGENOM" id="CLU_071037_1_0_9"/>
<dbReference type="EMBL" id="CP009286">
    <property type="protein sequence ID" value="AIQ65002.1"/>
    <property type="molecule type" value="Genomic_DNA"/>
</dbReference>
<organism evidence="2 3">
    <name type="scientific">Paenibacillus stellifer</name>
    <dbReference type="NCBI Taxonomy" id="169760"/>
    <lineage>
        <taxon>Bacteria</taxon>
        <taxon>Bacillati</taxon>
        <taxon>Bacillota</taxon>
        <taxon>Bacilli</taxon>
        <taxon>Bacillales</taxon>
        <taxon>Paenibacillaceae</taxon>
        <taxon>Paenibacillus</taxon>
    </lineage>
</organism>
<keyword evidence="2" id="KW-0808">Transferase</keyword>
<evidence type="ECO:0000313" key="2">
    <source>
        <dbReference type="EMBL" id="AIQ65002.1"/>
    </source>
</evidence>
<accession>A0A089LVT3</accession>
<dbReference type="PIRSF" id="PIRSF018637">
    <property type="entry name" value="TrmK"/>
    <property type="match status" value="1"/>
</dbReference>
<dbReference type="InterPro" id="IPR006901">
    <property type="entry name" value="TrmK"/>
</dbReference>
<evidence type="ECO:0000256" key="1">
    <source>
        <dbReference type="SAM" id="Coils"/>
    </source>
</evidence>
<dbReference type="GO" id="GO:0160105">
    <property type="term" value="F:tRNA (adenine(22)-N1)-methyltransferase activity"/>
    <property type="evidence" value="ECO:0007669"/>
    <property type="project" value="InterPro"/>
</dbReference>
<dbReference type="KEGG" id="pste:PSTEL_19670"/>
<sequence>MKLSRRLSLLLEQIPAGATVADIGSDHALLPLAAVQTRRAERAIAGEVNPGPFRAAQKAVQDAGLGDLISVRRGDGLAVLQPGEADCITIAGMGGSLIAAILQRGAEQGKLTGVRRLLLQPNVGEDILRRWLLANGWVLTAEGLLEEDGKRYEVLTAEPEDPEAGRTNDALYANAAEAGGAKPYSMETLLLMGPWLIRQRGPVFVDKWEDEIRKLERIFHSLSKSELESADEKRTEFESRLREIREVLS</sequence>
<dbReference type="Gene3D" id="3.40.50.150">
    <property type="entry name" value="Vaccinia Virus protein VP39"/>
    <property type="match status" value="1"/>
</dbReference>
<reference evidence="2 3" key="1">
    <citation type="submission" date="2014-08" db="EMBL/GenBank/DDBJ databases">
        <title>Comparative genomics of the Paenibacillus odorifer group.</title>
        <authorList>
            <person name="den Bakker H.C."/>
            <person name="Tsai Y.-C."/>
            <person name="Martin N."/>
            <person name="Korlach J."/>
            <person name="Wiedmann M."/>
        </authorList>
    </citation>
    <scope>NUCLEOTIDE SEQUENCE [LARGE SCALE GENOMIC DNA]</scope>
    <source>
        <strain evidence="2 3">DSM 14472</strain>
    </source>
</reference>
<dbReference type="AlphaFoldDB" id="A0A089LVT3"/>
<keyword evidence="2" id="KW-0489">Methyltransferase</keyword>
<dbReference type="Proteomes" id="UP000029507">
    <property type="component" value="Chromosome"/>
</dbReference>
<dbReference type="PANTHER" id="PTHR38451:SF1">
    <property type="entry name" value="TRNA (ADENINE(22)-N(1))-METHYLTRANSFERASE"/>
    <property type="match status" value="1"/>
</dbReference>
<protein>
    <submittedName>
        <fullName evidence="2">SAM-dependent methyltransferase</fullName>
    </submittedName>
</protein>
<dbReference type="Pfam" id="PF04816">
    <property type="entry name" value="TrmK"/>
    <property type="match status" value="1"/>
</dbReference>
<evidence type="ECO:0000313" key="3">
    <source>
        <dbReference type="Proteomes" id="UP000029507"/>
    </source>
</evidence>
<dbReference type="STRING" id="169760.PSTEL_19670"/>
<dbReference type="GO" id="GO:0032259">
    <property type="term" value="P:methylation"/>
    <property type="evidence" value="ECO:0007669"/>
    <property type="project" value="UniProtKB-KW"/>
</dbReference>
<dbReference type="InterPro" id="IPR029063">
    <property type="entry name" value="SAM-dependent_MTases_sf"/>
</dbReference>